<evidence type="ECO:0000313" key="2">
    <source>
        <dbReference type="Proteomes" id="UP000799118"/>
    </source>
</evidence>
<dbReference type="EMBL" id="ML769423">
    <property type="protein sequence ID" value="KAE9403635.1"/>
    <property type="molecule type" value="Genomic_DNA"/>
</dbReference>
<protein>
    <submittedName>
        <fullName evidence="1">Uncharacterized protein</fullName>
    </submittedName>
</protein>
<keyword evidence="2" id="KW-1185">Reference proteome</keyword>
<dbReference type="AlphaFoldDB" id="A0A6A4I4C8"/>
<reference evidence="1" key="1">
    <citation type="journal article" date="2019" name="Environ. Microbiol.">
        <title>Fungal ecological strategies reflected in gene transcription - a case study of two litter decomposers.</title>
        <authorList>
            <person name="Barbi F."/>
            <person name="Kohler A."/>
            <person name="Barry K."/>
            <person name="Baskaran P."/>
            <person name="Daum C."/>
            <person name="Fauchery L."/>
            <person name="Ihrmark K."/>
            <person name="Kuo A."/>
            <person name="LaButti K."/>
            <person name="Lipzen A."/>
            <person name="Morin E."/>
            <person name="Grigoriev I.V."/>
            <person name="Henrissat B."/>
            <person name="Lindahl B."/>
            <person name="Martin F."/>
        </authorList>
    </citation>
    <scope>NUCLEOTIDE SEQUENCE</scope>
    <source>
        <strain evidence="1">JB14</strain>
    </source>
</reference>
<dbReference type="Proteomes" id="UP000799118">
    <property type="component" value="Unassembled WGS sequence"/>
</dbReference>
<evidence type="ECO:0000313" key="1">
    <source>
        <dbReference type="EMBL" id="KAE9403635.1"/>
    </source>
</evidence>
<gene>
    <name evidence="1" type="ORF">BT96DRAFT_480770</name>
</gene>
<name>A0A6A4I4C8_9AGAR</name>
<accession>A0A6A4I4C8</accession>
<sequence length="80" mass="8605">MDLGLGIHVITEDQNPCLCTTVVYNLVSLCQHGFAGCSNTVLHQAPATLTDSSLCCLYGVKPWRGGCSFERAVCTDLIEN</sequence>
<proteinExistence type="predicted"/>
<organism evidence="1 2">
    <name type="scientific">Gymnopus androsaceus JB14</name>
    <dbReference type="NCBI Taxonomy" id="1447944"/>
    <lineage>
        <taxon>Eukaryota</taxon>
        <taxon>Fungi</taxon>
        <taxon>Dikarya</taxon>
        <taxon>Basidiomycota</taxon>
        <taxon>Agaricomycotina</taxon>
        <taxon>Agaricomycetes</taxon>
        <taxon>Agaricomycetidae</taxon>
        <taxon>Agaricales</taxon>
        <taxon>Marasmiineae</taxon>
        <taxon>Omphalotaceae</taxon>
        <taxon>Gymnopus</taxon>
    </lineage>
</organism>